<accession>A0ABX6EE36</accession>
<dbReference type="Pfam" id="PF08239">
    <property type="entry name" value="SH3_3"/>
    <property type="match status" value="1"/>
</dbReference>
<evidence type="ECO:0000256" key="2">
    <source>
        <dbReference type="SAM" id="SignalP"/>
    </source>
</evidence>
<name>A0ABX6EE36_9HYPH</name>
<feature type="region of interest" description="Disordered" evidence="1">
    <location>
        <begin position="153"/>
        <end position="183"/>
    </location>
</feature>
<keyword evidence="2" id="KW-0732">Signal</keyword>
<dbReference type="EMBL" id="CP044328">
    <property type="protein sequence ID" value="QGM92755.1"/>
    <property type="molecule type" value="Genomic_DNA"/>
</dbReference>
<keyword evidence="5" id="KW-1185">Reference proteome</keyword>
<evidence type="ECO:0000313" key="4">
    <source>
        <dbReference type="EMBL" id="QGM92755.1"/>
    </source>
</evidence>
<feature type="compositionally biased region" description="Basic and acidic residues" evidence="1">
    <location>
        <begin position="165"/>
        <end position="183"/>
    </location>
</feature>
<dbReference type="Proteomes" id="UP000424673">
    <property type="component" value="Chromosome"/>
</dbReference>
<feature type="chain" id="PRO_5047073515" evidence="2">
    <location>
        <begin position="37"/>
        <end position="183"/>
    </location>
</feature>
<organism evidence="4 5">
    <name type="scientific">Methylocystis rosea</name>
    <dbReference type="NCBI Taxonomy" id="173366"/>
    <lineage>
        <taxon>Bacteria</taxon>
        <taxon>Pseudomonadati</taxon>
        <taxon>Pseudomonadota</taxon>
        <taxon>Alphaproteobacteria</taxon>
        <taxon>Hyphomicrobiales</taxon>
        <taxon>Methylocystaceae</taxon>
        <taxon>Methylocystis</taxon>
    </lineage>
</organism>
<gene>
    <name evidence="4" type="ORF">F7D13_01215</name>
</gene>
<sequence>MTLYRLASFSGGILMRLRLALLLAAAMSAAPGGAAAFEAYVAAVMPLRVSPSSDARPVTTMAANIPFNVLGCGRWCQVQYGGTMGYVPAPLVIPGAPPTAPGSGLLGFLAVPVVLPVAAQDLLSDGYAPRADYGYGWTPFFGTSPEPYCEEPARRGRCVHRRRSARDARESAHVRPKDARNVD</sequence>
<evidence type="ECO:0000259" key="3">
    <source>
        <dbReference type="Pfam" id="PF08239"/>
    </source>
</evidence>
<feature type="signal peptide" evidence="2">
    <location>
        <begin position="1"/>
        <end position="36"/>
    </location>
</feature>
<evidence type="ECO:0000256" key="1">
    <source>
        <dbReference type="SAM" id="MobiDB-lite"/>
    </source>
</evidence>
<dbReference type="InterPro" id="IPR003646">
    <property type="entry name" value="SH3-like_bac-type"/>
</dbReference>
<proteinExistence type="predicted"/>
<feature type="compositionally biased region" description="Basic residues" evidence="1">
    <location>
        <begin position="155"/>
        <end position="164"/>
    </location>
</feature>
<protein>
    <submittedName>
        <fullName evidence="4">SH3 domain-containing protein</fullName>
    </submittedName>
</protein>
<evidence type="ECO:0000313" key="5">
    <source>
        <dbReference type="Proteomes" id="UP000424673"/>
    </source>
</evidence>
<dbReference type="Gene3D" id="2.30.30.40">
    <property type="entry name" value="SH3 Domains"/>
    <property type="match status" value="1"/>
</dbReference>
<feature type="domain" description="SH3b" evidence="3">
    <location>
        <begin position="46"/>
        <end position="89"/>
    </location>
</feature>
<reference evidence="4 5" key="2">
    <citation type="journal article" date="2021" name="AMB Express">
        <title>Isolation and characterisation of Methylocystis spp. for poly-3-hydroxybutyrate production using waste methane feedstocks.</title>
        <authorList>
            <person name="Rumah B.L."/>
            <person name="Stead C.E."/>
            <person name="Claxton Stevens B.H."/>
            <person name="Minton N.P."/>
            <person name="Grosse-Honebrink A."/>
            <person name="Zhang Y."/>
        </authorList>
    </citation>
    <scope>NUCLEOTIDE SEQUENCE [LARGE SCALE GENOMIC DNA]</scope>
    <source>
        <strain evidence="4 5">BRCS1</strain>
    </source>
</reference>
<reference evidence="5" key="1">
    <citation type="submission" date="2019-09" db="EMBL/GenBank/DDBJ databases">
        <title>Isolation and complete genome sequencing of Methylocystis species.</title>
        <authorList>
            <person name="Rumah B.L."/>
            <person name="Stead C.E."/>
            <person name="Stevens B.C."/>
            <person name="Minton N.P."/>
            <person name="Grosse-Honebrink A."/>
            <person name="Zhang Y."/>
        </authorList>
    </citation>
    <scope>NUCLEOTIDE SEQUENCE [LARGE SCALE GENOMIC DNA]</scope>
    <source>
        <strain evidence="5">BRCS1</strain>
    </source>
</reference>